<comment type="subcellular location">
    <subcellularLocation>
        <location evidence="1">Cell membrane</location>
        <topology evidence="1">Multi-pass membrane protein</topology>
    </subcellularLocation>
</comment>
<dbReference type="PANTHER" id="PTHR33908:SF11">
    <property type="entry name" value="MEMBRANE PROTEIN"/>
    <property type="match status" value="1"/>
</dbReference>
<feature type="transmembrane region" description="Helical" evidence="8">
    <location>
        <begin position="156"/>
        <end position="177"/>
    </location>
</feature>
<organism evidence="10 11">
    <name type="scientific">Saccharibacillus endophyticus</name>
    <dbReference type="NCBI Taxonomy" id="2060666"/>
    <lineage>
        <taxon>Bacteria</taxon>
        <taxon>Bacillati</taxon>
        <taxon>Bacillota</taxon>
        <taxon>Bacilli</taxon>
        <taxon>Bacillales</taxon>
        <taxon>Paenibacillaceae</taxon>
        <taxon>Saccharibacillus</taxon>
    </lineage>
</organism>
<feature type="domain" description="Glycosyltransferase RgtA/B/C/D-like" evidence="9">
    <location>
        <begin position="145"/>
        <end position="290"/>
    </location>
</feature>
<evidence type="ECO:0000313" key="10">
    <source>
        <dbReference type="EMBL" id="GGH77768.1"/>
    </source>
</evidence>
<gene>
    <name evidence="10" type="ORF">GCM10007362_22020</name>
</gene>
<keyword evidence="4" id="KW-0808">Transferase</keyword>
<sequence length="530" mass="59824">MPQVLKKSFYLILTVFFGLFVGSSFFVRAEYNYAAYGDNPILNTQQPIVLILLMIVLFALALIGYRLCRKLNRYRAPLIVPIVLGASLLLQLALIFLLPRLPTDDSQTVLSLALDMLYRNDYSTFDAGGYLHMFPFNFSTVIYLKTLLAIFPDNYVTIKVFNILFSLLTTFMIYLIHKELVGREKGNDYVVLVLAAFYVPSLLMPNLIYNDVIGTALLTTAIYFVIRFVKTKIFRYMVFAAALLALGNYFRGIGTLVLIASAIYILLAVRKIGIRRSLLSLLVLGALFNVPAWTQSVSLQAMGATDESASADSAPVYMWLNMGINRERFGFWDNMESYRIYQNKADYDKAESAELYKASIREKLSGATPGELIGMYYKKLIWVWTEGTYQIDRYGIGNASPSGRNFGASPISGSYSYETWLTKLFEGDSAARSGLLWVLYASTISMYALAAVRLLTGIRARRYAEVLLVLVLLGFIAFYLLWEIKSRYLYPVYPLLLILSYLGFKDTLALLANTAFGRRLSLDKEGDRNG</sequence>
<feature type="transmembrane region" description="Helical" evidence="8">
    <location>
        <begin position="77"/>
        <end position="98"/>
    </location>
</feature>
<feature type="transmembrane region" description="Helical" evidence="8">
    <location>
        <begin position="463"/>
        <end position="482"/>
    </location>
</feature>
<evidence type="ECO:0000256" key="3">
    <source>
        <dbReference type="ARBA" id="ARBA00022676"/>
    </source>
</evidence>
<keyword evidence="5 8" id="KW-0812">Transmembrane</keyword>
<proteinExistence type="predicted"/>
<dbReference type="Proteomes" id="UP000605427">
    <property type="component" value="Unassembled WGS sequence"/>
</dbReference>
<evidence type="ECO:0000313" key="11">
    <source>
        <dbReference type="Proteomes" id="UP000605427"/>
    </source>
</evidence>
<evidence type="ECO:0000256" key="1">
    <source>
        <dbReference type="ARBA" id="ARBA00004651"/>
    </source>
</evidence>
<feature type="transmembrane region" description="Helical" evidence="8">
    <location>
        <begin position="9"/>
        <end position="27"/>
    </location>
</feature>
<evidence type="ECO:0000256" key="2">
    <source>
        <dbReference type="ARBA" id="ARBA00022475"/>
    </source>
</evidence>
<feature type="transmembrane region" description="Helical" evidence="8">
    <location>
        <begin position="249"/>
        <end position="269"/>
    </location>
</feature>
<feature type="transmembrane region" description="Helical" evidence="8">
    <location>
        <begin position="212"/>
        <end position="229"/>
    </location>
</feature>
<protein>
    <recommendedName>
        <fullName evidence="9">Glycosyltransferase RgtA/B/C/D-like domain-containing protein</fullName>
    </recommendedName>
</protein>
<feature type="transmembrane region" description="Helical" evidence="8">
    <location>
        <begin position="434"/>
        <end position="456"/>
    </location>
</feature>
<evidence type="ECO:0000256" key="4">
    <source>
        <dbReference type="ARBA" id="ARBA00022679"/>
    </source>
</evidence>
<evidence type="ECO:0000256" key="5">
    <source>
        <dbReference type="ARBA" id="ARBA00022692"/>
    </source>
</evidence>
<keyword evidence="6 8" id="KW-1133">Transmembrane helix</keyword>
<feature type="transmembrane region" description="Helical" evidence="8">
    <location>
        <begin position="127"/>
        <end position="144"/>
    </location>
</feature>
<dbReference type="InterPro" id="IPR038731">
    <property type="entry name" value="RgtA/B/C-like"/>
</dbReference>
<keyword evidence="3" id="KW-0328">Glycosyltransferase</keyword>
<evidence type="ECO:0000259" key="9">
    <source>
        <dbReference type="Pfam" id="PF13231"/>
    </source>
</evidence>
<feature type="transmembrane region" description="Helical" evidence="8">
    <location>
        <begin position="47"/>
        <end position="65"/>
    </location>
</feature>
<keyword evidence="7 8" id="KW-0472">Membrane</keyword>
<accession>A0ABQ1ZUF7</accession>
<reference evidence="11" key="1">
    <citation type="journal article" date="2019" name="Int. J. Syst. Evol. Microbiol.">
        <title>The Global Catalogue of Microorganisms (GCM) 10K type strain sequencing project: providing services to taxonomists for standard genome sequencing and annotation.</title>
        <authorList>
            <consortium name="The Broad Institute Genomics Platform"/>
            <consortium name="The Broad Institute Genome Sequencing Center for Infectious Disease"/>
            <person name="Wu L."/>
            <person name="Ma J."/>
        </authorList>
    </citation>
    <scope>NUCLEOTIDE SEQUENCE [LARGE SCALE GENOMIC DNA]</scope>
    <source>
        <strain evidence="11">CCM 8702</strain>
    </source>
</reference>
<evidence type="ECO:0000256" key="6">
    <source>
        <dbReference type="ARBA" id="ARBA00022989"/>
    </source>
</evidence>
<keyword evidence="11" id="KW-1185">Reference proteome</keyword>
<name>A0ABQ1ZUF7_9BACL</name>
<evidence type="ECO:0000256" key="8">
    <source>
        <dbReference type="SAM" id="Phobius"/>
    </source>
</evidence>
<dbReference type="PANTHER" id="PTHR33908">
    <property type="entry name" value="MANNOSYLTRANSFERASE YKCB-RELATED"/>
    <property type="match status" value="1"/>
</dbReference>
<dbReference type="EMBL" id="BMDD01000002">
    <property type="protein sequence ID" value="GGH77768.1"/>
    <property type="molecule type" value="Genomic_DNA"/>
</dbReference>
<keyword evidence="2" id="KW-1003">Cell membrane</keyword>
<feature type="transmembrane region" description="Helical" evidence="8">
    <location>
        <begin position="488"/>
        <end position="504"/>
    </location>
</feature>
<dbReference type="RefSeq" id="WP_172247446.1">
    <property type="nucleotide sequence ID" value="NZ_BMDD01000002.1"/>
</dbReference>
<comment type="caution">
    <text evidence="10">The sequence shown here is derived from an EMBL/GenBank/DDBJ whole genome shotgun (WGS) entry which is preliminary data.</text>
</comment>
<dbReference type="InterPro" id="IPR050297">
    <property type="entry name" value="LipidA_mod_glycosyltrf_83"/>
</dbReference>
<evidence type="ECO:0000256" key="7">
    <source>
        <dbReference type="ARBA" id="ARBA00023136"/>
    </source>
</evidence>
<dbReference type="Pfam" id="PF13231">
    <property type="entry name" value="PMT_2"/>
    <property type="match status" value="1"/>
</dbReference>